<dbReference type="STRING" id="368408.Tpen_0169"/>
<dbReference type="Pfam" id="PF19289">
    <property type="entry name" value="PmbA_TldD_3rd"/>
    <property type="match status" value="1"/>
</dbReference>
<dbReference type="EMBL" id="CP000505">
    <property type="protein sequence ID" value="ABL77579.1"/>
    <property type="molecule type" value="Genomic_DNA"/>
</dbReference>
<reference evidence="5" key="1">
    <citation type="journal article" date="2008" name="J. Bacteriol.">
        <title>Genome sequence of Thermofilum pendens reveals an exceptional loss of biosynthetic pathways without genome reduction.</title>
        <authorList>
            <person name="Anderson I."/>
            <person name="Rodriguez J."/>
            <person name="Susanti D."/>
            <person name="Porat I."/>
            <person name="Reich C."/>
            <person name="Ulrich L.E."/>
            <person name="Elkins J.G."/>
            <person name="Mavromatis K."/>
            <person name="Lykidis A."/>
            <person name="Kim E."/>
            <person name="Thompson L.S."/>
            <person name="Nolan M."/>
            <person name="Land M."/>
            <person name="Copeland A."/>
            <person name="Lapidus A."/>
            <person name="Lucas S."/>
            <person name="Detter C."/>
            <person name="Zhulin I.B."/>
            <person name="Olsen G.J."/>
            <person name="Whitman W."/>
            <person name="Mukhopadhyay B."/>
            <person name="Bristow J."/>
            <person name="Kyrpides N."/>
        </authorList>
    </citation>
    <scope>NUCLEOTIDE SEQUENCE [LARGE SCALE GENOMIC DNA]</scope>
    <source>
        <strain evidence="5">DSM 2475 / Hrk 5</strain>
    </source>
</reference>
<dbReference type="AlphaFoldDB" id="A1RWJ9"/>
<protein>
    <submittedName>
        <fullName evidence="4">Peptidase U62, modulator of DNA gyrase</fullName>
    </submittedName>
</protein>
<gene>
    <name evidence="4" type="ordered locus">Tpen_0169</name>
</gene>
<dbReference type="HOGENOM" id="CLU_026425_4_1_2"/>
<proteinExistence type="predicted"/>
<dbReference type="PANTHER" id="PTHR43666">
    <property type="entry name" value="TLDD PROTEIN"/>
    <property type="match status" value="1"/>
</dbReference>
<dbReference type="Proteomes" id="UP000000641">
    <property type="component" value="Chromosome"/>
</dbReference>
<dbReference type="OrthoDB" id="84520at2157"/>
<dbReference type="Gene3D" id="3.30.2290.10">
    <property type="entry name" value="PmbA/TldD superfamily"/>
    <property type="match status" value="1"/>
</dbReference>
<dbReference type="InterPro" id="IPR035068">
    <property type="entry name" value="TldD/PmbA_N"/>
</dbReference>
<dbReference type="InterPro" id="IPR002510">
    <property type="entry name" value="Metalloprtase-TldD/E_N"/>
</dbReference>
<feature type="domain" description="Metalloprotease TldD/E N-terminal" evidence="1">
    <location>
        <begin position="25"/>
        <end position="84"/>
    </location>
</feature>
<dbReference type="Pfam" id="PF19290">
    <property type="entry name" value="PmbA_TldD_2nd"/>
    <property type="match status" value="1"/>
</dbReference>
<dbReference type="GO" id="GO:0008237">
    <property type="term" value="F:metallopeptidase activity"/>
    <property type="evidence" value="ECO:0007669"/>
    <property type="project" value="InterPro"/>
</dbReference>
<dbReference type="PANTHER" id="PTHR43666:SF1">
    <property type="entry name" value="CONSERVED PROTEIN"/>
    <property type="match status" value="1"/>
</dbReference>
<dbReference type="EnsemblBacteria" id="ABL77579">
    <property type="protein sequence ID" value="ABL77579"/>
    <property type="gene ID" value="Tpen_0169"/>
</dbReference>
<evidence type="ECO:0000259" key="2">
    <source>
        <dbReference type="Pfam" id="PF19289"/>
    </source>
</evidence>
<keyword evidence="5" id="KW-1185">Reference proteome</keyword>
<dbReference type="GO" id="GO:0006508">
    <property type="term" value="P:proteolysis"/>
    <property type="evidence" value="ECO:0007669"/>
    <property type="project" value="InterPro"/>
</dbReference>
<feature type="domain" description="Metalloprotease TldD/E central" evidence="3">
    <location>
        <begin position="133"/>
        <end position="209"/>
    </location>
</feature>
<evidence type="ECO:0000313" key="4">
    <source>
        <dbReference type="EMBL" id="ABL77579.1"/>
    </source>
</evidence>
<accession>A1RWJ9</accession>
<dbReference type="Pfam" id="PF01523">
    <property type="entry name" value="PmbA_TldD_1st"/>
    <property type="match status" value="1"/>
</dbReference>
<feature type="domain" description="Metalloprotease TldD/E C-terminal" evidence="2">
    <location>
        <begin position="220"/>
        <end position="440"/>
    </location>
</feature>
<evidence type="ECO:0000259" key="3">
    <source>
        <dbReference type="Pfam" id="PF19290"/>
    </source>
</evidence>
<evidence type="ECO:0000313" key="5">
    <source>
        <dbReference type="Proteomes" id="UP000000641"/>
    </source>
</evidence>
<name>A1RWJ9_THEPD</name>
<dbReference type="GeneID" id="4601424"/>
<evidence type="ECO:0000259" key="1">
    <source>
        <dbReference type="Pfam" id="PF01523"/>
    </source>
</evidence>
<dbReference type="KEGG" id="tpe:Tpen_0169"/>
<dbReference type="InterPro" id="IPR036059">
    <property type="entry name" value="TldD/PmbA_sf"/>
</dbReference>
<dbReference type="RefSeq" id="WP_011751844.1">
    <property type="nucleotide sequence ID" value="NC_008698.1"/>
</dbReference>
<dbReference type="InterPro" id="IPR045569">
    <property type="entry name" value="Metalloprtase-TldD/E_C"/>
</dbReference>
<dbReference type="eggNOG" id="arCOG00322">
    <property type="taxonomic scope" value="Archaea"/>
</dbReference>
<dbReference type="SUPFAM" id="SSF111283">
    <property type="entry name" value="Putative modulator of DNA gyrase, PmbA/TldD"/>
    <property type="match status" value="1"/>
</dbReference>
<organism evidence="4 5">
    <name type="scientific">Thermofilum pendens (strain DSM 2475 / Hrk 5)</name>
    <dbReference type="NCBI Taxonomy" id="368408"/>
    <lineage>
        <taxon>Archaea</taxon>
        <taxon>Thermoproteota</taxon>
        <taxon>Thermoprotei</taxon>
        <taxon>Thermofilales</taxon>
        <taxon>Thermofilaceae</taxon>
        <taxon>Thermofilum</taxon>
    </lineage>
</organism>
<dbReference type="InterPro" id="IPR045570">
    <property type="entry name" value="Metalloprtase-TldD/E_cen_dom"/>
</dbReference>
<sequence length="445" mass="49476">MAESLIEIGEKIKNYALRAGFEEVAVLLYRRESVMVKFANGEPSVTQNWTDHAADIYLAKGGKILGTSAPTHSLEEIYRVIDSLHQMQERLPPSMLYAPLPEPEKHEPLPGLVDKRIVEAIEDPAHVSEAVVEAANRYKVDSFAGMLQLTYEVKALVNSKGASFSEDSTYVKTYIRSFAGEGSGQWSLGSRRLSISDVEKVAETASHLAYQSRRQEDYPPGRTNVLLSPMVAGNFLNYIVEMATASSIMMGFSIFMNRKPGEKVSSELLTVEDAPRLAELPGSTSFDDEGIRTYTKPVIEKGVLRNVLHNSKTASKLGGKTTGNAGLVFPRVWNINVHPGDYTFEELLAEMKEGLVVTNNWYTRLQNYIEGTFSTILRDAILIVRNGEIVGAAKKLRIADSFPRILENIVALGKETYDMYWWEVETPTRTPYILVKDVGTSSHTA</sequence>